<dbReference type="Gene3D" id="2.60.120.600">
    <property type="entry name" value="Domain of unknown function DUF1214, C-terminal domain"/>
    <property type="match status" value="1"/>
</dbReference>
<feature type="domain" description="DUF1214" evidence="1">
    <location>
        <begin position="72"/>
        <end position="168"/>
    </location>
</feature>
<protein>
    <submittedName>
        <fullName evidence="2">Membrane protein</fullName>
    </submittedName>
</protein>
<dbReference type="PANTHER" id="PTHR36509:SF2">
    <property type="entry name" value="BLL3101 PROTEIN"/>
    <property type="match status" value="1"/>
</dbReference>
<name>A0A917F6P3_9HYPH</name>
<proteinExistence type="predicted"/>
<dbReference type="EMBL" id="BMCT01000001">
    <property type="protein sequence ID" value="GGF52965.1"/>
    <property type="molecule type" value="Genomic_DNA"/>
</dbReference>
<organism evidence="2 3">
    <name type="scientific">Azorhizobium oxalatiphilum</name>
    <dbReference type="NCBI Taxonomy" id="980631"/>
    <lineage>
        <taxon>Bacteria</taxon>
        <taxon>Pseudomonadati</taxon>
        <taxon>Pseudomonadota</taxon>
        <taxon>Alphaproteobacteria</taxon>
        <taxon>Hyphomicrobiales</taxon>
        <taxon>Xanthobacteraceae</taxon>
        <taxon>Azorhizobium</taxon>
    </lineage>
</organism>
<keyword evidence="3" id="KW-1185">Reference proteome</keyword>
<comment type="caution">
    <text evidence="2">The sequence shown here is derived from an EMBL/GenBank/DDBJ whole genome shotgun (WGS) entry which is preliminary data.</text>
</comment>
<reference evidence="2" key="1">
    <citation type="journal article" date="2014" name="Int. J. Syst. Evol. Microbiol.">
        <title>Complete genome sequence of Corynebacterium casei LMG S-19264T (=DSM 44701T), isolated from a smear-ripened cheese.</title>
        <authorList>
            <consortium name="US DOE Joint Genome Institute (JGI-PGF)"/>
            <person name="Walter F."/>
            <person name="Albersmeier A."/>
            <person name="Kalinowski J."/>
            <person name="Ruckert C."/>
        </authorList>
    </citation>
    <scope>NUCLEOTIDE SEQUENCE</scope>
    <source>
        <strain evidence="2">CCM 7897</strain>
    </source>
</reference>
<gene>
    <name evidence="2" type="ORF">GCM10007301_10560</name>
</gene>
<dbReference type="InterPro" id="IPR037049">
    <property type="entry name" value="DUF1214_C_sf"/>
</dbReference>
<dbReference type="SUPFAM" id="SSF160935">
    <property type="entry name" value="VPA0735-like"/>
    <property type="match status" value="1"/>
</dbReference>
<dbReference type="Proteomes" id="UP000606044">
    <property type="component" value="Unassembled WGS sequence"/>
</dbReference>
<evidence type="ECO:0000313" key="2">
    <source>
        <dbReference type="EMBL" id="GGF52965.1"/>
    </source>
</evidence>
<dbReference type="RefSeq" id="WP_188576028.1">
    <property type="nucleotide sequence ID" value="NZ_BMCT01000001.1"/>
</dbReference>
<accession>A0A917F6P3</accession>
<dbReference type="AlphaFoldDB" id="A0A917F6P3"/>
<reference evidence="2" key="2">
    <citation type="submission" date="2020-09" db="EMBL/GenBank/DDBJ databases">
        <authorList>
            <person name="Sun Q."/>
            <person name="Sedlacek I."/>
        </authorList>
    </citation>
    <scope>NUCLEOTIDE SEQUENCE</scope>
    <source>
        <strain evidence="2">CCM 7897</strain>
    </source>
</reference>
<dbReference type="InterPro" id="IPR012038">
    <property type="entry name" value="UCP009471"/>
</dbReference>
<dbReference type="InterPro" id="IPR010621">
    <property type="entry name" value="DUF1214"/>
</dbReference>
<dbReference type="PANTHER" id="PTHR36509">
    <property type="entry name" value="BLL3101 PROTEIN"/>
    <property type="match status" value="1"/>
</dbReference>
<evidence type="ECO:0000259" key="1">
    <source>
        <dbReference type="Pfam" id="PF06742"/>
    </source>
</evidence>
<sequence>MRAFSLVATFAIAAGLGLGATWLAVTKSRGMDLVRAGAWEGWPRSGTTQADPYARAFVARSGELPLELADGLLFLARQDSAGKGLDGRCDIRISGRLPQARLWTLTVMDGKGALIDNGAERHGFTSAEPVYSTAGDLDIVLSPRAHSGNWVPTGARHDVQVALRLYDAPFSFASGVVDAAILPTITTEACP</sequence>
<dbReference type="Pfam" id="PF06742">
    <property type="entry name" value="DUF1214"/>
    <property type="match status" value="1"/>
</dbReference>
<dbReference type="PIRSF" id="PIRSF009471">
    <property type="entry name" value="UCP009471"/>
    <property type="match status" value="1"/>
</dbReference>
<evidence type="ECO:0000313" key="3">
    <source>
        <dbReference type="Proteomes" id="UP000606044"/>
    </source>
</evidence>